<organism evidence="2 3">
    <name type="scientific">Echinostoma caproni</name>
    <dbReference type="NCBI Taxonomy" id="27848"/>
    <lineage>
        <taxon>Eukaryota</taxon>
        <taxon>Metazoa</taxon>
        <taxon>Spiralia</taxon>
        <taxon>Lophotrochozoa</taxon>
        <taxon>Platyhelminthes</taxon>
        <taxon>Trematoda</taxon>
        <taxon>Digenea</taxon>
        <taxon>Plagiorchiida</taxon>
        <taxon>Echinostomata</taxon>
        <taxon>Echinostomatoidea</taxon>
        <taxon>Echinostomatidae</taxon>
        <taxon>Echinostoma</taxon>
    </lineage>
</organism>
<dbReference type="Proteomes" id="UP000272942">
    <property type="component" value="Unassembled WGS sequence"/>
</dbReference>
<name>A0A3P8HK17_9TREM</name>
<feature type="compositionally biased region" description="Polar residues" evidence="1">
    <location>
        <begin position="181"/>
        <end position="197"/>
    </location>
</feature>
<feature type="compositionally biased region" description="Basic residues" evidence="1">
    <location>
        <begin position="168"/>
        <end position="179"/>
    </location>
</feature>
<evidence type="ECO:0000256" key="1">
    <source>
        <dbReference type="SAM" id="MobiDB-lite"/>
    </source>
</evidence>
<keyword evidence="3" id="KW-1185">Reference proteome</keyword>
<feature type="compositionally biased region" description="Acidic residues" evidence="1">
    <location>
        <begin position="251"/>
        <end position="293"/>
    </location>
</feature>
<reference evidence="2 3" key="1">
    <citation type="submission" date="2018-11" db="EMBL/GenBank/DDBJ databases">
        <authorList>
            <consortium name="Pathogen Informatics"/>
        </authorList>
    </citation>
    <scope>NUCLEOTIDE SEQUENCE [LARGE SCALE GENOMIC DNA]</scope>
    <source>
        <strain evidence="2 3">Egypt</strain>
    </source>
</reference>
<evidence type="ECO:0000313" key="2">
    <source>
        <dbReference type="EMBL" id="VDP91130.1"/>
    </source>
</evidence>
<dbReference type="AlphaFoldDB" id="A0A3P8HK17"/>
<feature type="compositionally biased region" description="Basic and acidic residues" evidence="1">
    <location>
        <begin position="9"/>
        <end position="18"/>
    </location>
</feature>
<gene>
    <name evidence="2" type="ORF">ECPE_LOCUS13858</name>
</gene>
<sequence length="313" mass="32473">MNPKQACLKRREEEKSENHFNNSTGSSTPGTGLGLPRLSNSTSLGSATVTGTGMGFGTTSHPTTSIGSINSATGALGSSFTPNVNYELRVPVIPPSNVYGDSMPPSGQTQGHRPDLDHQSGSLLMSLTDSVPGELCVPPSFNVSGSGLTDESYGTGSSAHVPHLAQAAHHHHHHHHHTSHLQSLNFPSTGSSASVTADATGWYGSGCSPQSIVPTNTMDPTDSGRNSAQHAYSDLPIGCESQTARRATMIPDDDAEGDDEDGDGDYDGDDLNADELESCSPAGDDEDEDDDDAILGGPSKRGSTNRTVTSTTA</sequence>
<feature type="region of interest" description="Disordered" evidence="1">
    <location>
        <begin position="97"/>
        <end position="117"/>
    </location>
</feature>
<feature type="compositionally biased region" description="Low complexity" evidence="1">
    <location>
        <begin position="23"/>
        <end position="36"/>
    </location>
</feature>
<accession>A0A3P8HK17</accession>
<proteinExistence type="predicted"/>
<feature type="compositionally biased region" description="Polar residues" evidence="1">
    <location>
        <begin position="301"/>
        <end position="313"/>
    </location>
</feature>
<evidence type="ECO:0000313" key="3">
    <source>
        <dbReference type="Proteomes" id="UP000272942"/>
    </source>
</evidence>
<feature type="compositionally biased region" description="Polar residues" evidence="1">
    <location>
        <begin position="207"/>
        <end position="230"/>
    </location>
</feature>
<feature type="region of interest" description="Disordered" evidence="1">
    <location>
        <begin position="165"/>
        <end position="313"/>
    </location>
</feature>
<dbReference type="EMBL" id="UZAN01056136">
    <property type="protein sequence ID" value="VDP91130.1"/>
    <property type="molecule type" value="Genomic_DNA"/>
</dbReference>
<feature type="region of interest" description="Disordered" evidence="1">
    <location>
        <begin position="1"/>
        <end position="46"/>
    </location>
</feature>
<protein>
    <submittedName>
        <fullName evidence="2">Uncharacterized protein</fullName>
    </submittedName>
</protein>